<evidence type="ECO:0000256" key="4">
    <source>
        <dbReference type="ARBA" id="ARBA00023136"/>
    </source>
</evidence>
<dbReference type="PANTHER" id="PTHR30518">
    <property type="entry name" value="ENDOLYTIC MUREIN TRANSGLYCOSYLASE"/>
    <property type="match status" value="1"/>
</dbReference>
<feature type="transmembrane region" description="Helical" evidence="7">
    <location>
        <begin position="12"/>
        <end position="32"/>
    </location>
</feature>
<dbReference type="GO" id="GO:0009252">
    <property type="term" value="P:peptidoglycan biosynthetic process"/>
    <property type="evidence" value="ECO:0007669"/>
    <property type="project" value="UniProtKB-UniRule"/>
</dbReference>
<evidence type="ECO:0000256" key="1">
    <source>
        <dbReference type="ARBA" id="ARBA00022475"/>
    </source>
</evidence>
<keyword evidence="5 7" id="KW-0456">Lyase</keyword>
<dbReference type="Gene3D" id="3.30.160.60">
    <property type="entry name" value="Classic Zinc Finger"/>
    <property type="match status" value="1"/>
</dbReference>
<reference evidence="8" key="2">
    <citation type="journal article" date="2021" name="PeerJ">
        <title>Extensive microbial diversity within the chicken gut microbiome revealed by metagenomics and culture.</title>
        <authorList>
            <person name="Gilroy R."/>
            <person name="Ravi A."/>
            <person name="Getino M."/>
            <person name="Pursley I."/>
            <person name="Horton D.L."/>
            <person name="Alikhan N.F."/>
            <person name="Baker D."/>
            <person name="Gharbi K."/>
            <person name="Hall N."/>
            <person name="Watson M."/>
            <person name="Adriaenssens E.M."/>
            <person name="Foster-Nyarko E."/>
            <person name="Jarju S."/>
            <person name="Secka A."/>
            <person name="Antonio M."/>
            <person name="Oren A."/>
            <person name="Chaudhuri R.R."/>
            <person name="La Ragione R."/>
            <person name="Hildebrand F."/>
            <person name="Pallen M.J."/>
        </authorList>
    </citation>
    <scope>NUCLEOTIDE SEQUENCE</scope>
    <source>
        <strain evidence="8">ChiGjej3B3-5194</strain>
    </source>
</reference>
<evidence type="ECO:0000256" key="7">
    <source>
        <dbReference type="HAMAP-Rule" id="MF_02065"/>
    </source>
</evidence>
<dbReference type="GO" id="GO:0005886">
    <property type="term" value="C:plasma membrane"/>
    <property type="evidence" value="ECO:0007669"/>
    <property type="project" value="UniProtKB-SubCell"/>
</dbReference>
<evidence type="ECO:0000256" key="3">
    <source>
        <dbReference type="ARBA" id="ARBA00022989"/>
    </source>
</evidence>
<keyword evidence="7" id="KW-0997">Cell inner membrane</keyword>
<dbReference type="HAMAP" id="MF_02065">
    <property type="entry name" value="MltG"/>
    <property type="match status" value="1"/>
</dbReference>
<dbReference type="Gene3D" id="3.30.1490.480">
    <property type="entry name" value="Endolytic murein transglycosylase"/>
    <property type="match status" value="1"/>
</dbReference>
<dbReference type="PANTHER" id="PTHR30518:SF2">
    <property type="entry name" value="ENDOLYTIC MUREIN TRANSGLYCOSYLASE"/>
    <property type="match status" value="1"/>
</dbReference>
<dbReference type="GO" id="GO:0008932">
    <property type="term" value="F:lytic endotransglycosylase activity"/>
    <property type="evidence" value="ECO:0007669"/>
    <property type="project" value="UniProtKB-UniRule"/>
</dbReference>
<keyword evidence="6 7" id="KW-0961">Cell wall biogenesis/degradation</keyword>
<dbReference type="EC" id="4.2.2.29" evidence="7"/>
<dbReference type="EMBL" id="DVJI01000009">
    <property type="protein sequence ID" value="HIS70704.1"/>
    <property type="molecule type" value="Genomic_DNA"/>
</dbReference>
<sequence>MKKRKIIPSNKYVNIICAVVVLVVVALVYIFGVRSVVSRDVVVNVTRGGSVSSVAEQLVARDIIDSPVLFKIAVRGNGGCVQSGQYDIPRGTSVWRIANMFAHGDVAATTVVVPEGLTVKQIKEMLLADENLTGGVECGPDTDLPVCNLRDGDLFPDTYRVARGTSRLALLDLMRKKMVELEQNWDKAGKVAPRPLKTWDDVVTLASIVQKETSKKSEMPIVASVYLNRLRDNMRLQADPTVVYALTGGLGDMRGRPLLRENLKIESPYNTYTNYGLPPGPIANVGLDAIHAVLSPADTNYLFFVADGRGGHKFARTYQEHMKNHADWRVIKKFQNEN</sequence>
<name>A0A9D1JWB9_9PROT</name>
<comment type="catalytic activity">
    <reaction evidence="7">
        <text>a peptidoglycan chain = a peptidoglycan chain with N-acetyl-1,6-anhydromuramyl-[peptide] at the reducing end + a peptidoglycan chain with N-acetylglucosamine at the non-reducing end.</text>
        <dbReference type="EC" id="4.2.2.29"/>
    </reaction>
</comment>
<dbReference type="Pfam" id="PF02618">
    <property type="entry name" value="YceG"/>
    <property type="match status" value="1"/>
</dbReference>
<comment type="function">
    <text evidence="7">Functions as a peptidoglycan terminase that cleaves nascent peptidoglycan strands endolytically to terminate their elongation.</text>
</comment>
<organism evidence="8 9">
    <name type="scientific">Candidatus Enterousia intestinigallinarum</name>
    <dbReference type="NCBI Taxonomy" id="2840790"/>
    <lineage>
        <taxon>Bacteria</taxon>
        <taxon>Pseudomonadati</taxon>
        <taxon>Pseudomonadota</taxon>
        <taxon>Alphaproteobacteria</taxon>
        <taxon>Candidatus Enterousia</taxon>
    </lineage>
</organism>
<keyword evidence="3 7" id="KW-1133">Transmembrane helix</keyword>
<evidence type="ECO:0000256" key="5">
    <source>
        <dbReference type="ARBA" id="ARBA00023239"/>
    </source>
</evidence>
<proteinExistence type="inferred from homology"/>
<gene>
    <name evidence="7 8" type="primary">mltG</name>
    <name evidence="8" type="ORF">IAD02_01815</name>
</gene>
<comment type="caution">
    <text evidence="8">The sequence shown here is derived from an EMBL/GenBank/DDBJ whole genome shotgun (WGS) entry which is preliminary data.</text>
</comment>
<evidence type="ECO:0000256" key="6">
    <source>
        <dbReference type="ARBA" id="ARBA00023316"/>
    </source>
</evidence>
<evidence type="ECO:0000313" key="8">
    <source>
        <dbReference type="EMBL" id="HIS70704.1"/>
    </source>
</evidence>
<feature type="site" description="Important for catalytic activity" evidence="7">
    <location>
        <position position="212"/>
    </location>
</feature>
<dbReference type="AlphaFoldDB" id="A0A9D1JWB9"/>
<evidence type="ECO:0000256" key="2">
    <source>
        <dbReference type="ARBA" id="ARBA00022692"/>
    </source>
</evidence>
<dbReference type="GO" id="GO:0071555">
    <property type="term" value="P:cell wall organization"/>
    <property type="evidence" value="ECO:0007669"/>
    <property type="project" value="UniProtKB-KW"/>
</dbReference>
<dbReference type="Proteomes" id="UP000886742">
    <property type="component" value="Unassembled WGS sequence"/>
</dbReference>
<evidence type="ECO:0000313" key="9">
    <source>
        <dbReference type="Proteomes" id="UP000886742"/>
    </source>
</evidence>
<dbReference type="InterPro" id="IPR003770">
    <property type="entry name" value="MLTG-like"/>
</dbReference>
<comment type="subcellular location">
    <subcellularLocation>
        <location evidence="7">Cell inner membrane</location>
        <topology evidence="7">Single-pass membrane protein</topology>
    </subcellularLocation>
</comment>
<dbReference type="NCBIfam" id="TIGR00247">
    <property type="entry name" value="endolytic transglycosylase MltG"/>
    <property type="match status" value="1"/>
</dbReference>
<accession>A0A9D1JWB9</accession>
<keyword evidence="1 7" id="KW-1003">Cell membrane</keyword>
<keyword evidence="4 7" id="KW-0472">Membrane</keyword>
<reference evidence="8" key="1">
    <citation type="submission" date="2020-10" db="EMBL/GenBank/DDBJ databases">
        <authorList>
            <person name="Gilroy R."/>
        </authorList>
    </citation>
    <scope>NUCLEOTIDE SEQUENCE</scope>
    <source>
        <strain evidence="8">ChiGjej3B3-5194</strain>
    </source>
</reference>
<dbReference type="CDD" id="cd08010">
    <property type="entry name" value="MltG_like"/>
    <property type="match status" value="1"/>
</dbReference>
<keyword evidence="2 7" id="KW-0812">Transmembrane</keyword>
<comment type="similarity">
    <text evidence="7">Belongs to the transglycosylase MltG family.</text>
</comment>
<protein>
    <recommendedName>
        <fullName evidence="7">Endolytic murein transglycosylase</fullName>
        <ecNumber evidence="7">4.2.2.29</ecNumber>
    </recommendedName>
    <alternativeName>
        <fullName evidence="7">Peptidoglycan lytic transglycosylase</fullName>
    </alternativeName>
    <alternativeName>
        <fullName evidence="7">Peptidoglycan polymerization terminase</fullName>
    </alternativeName>
</protein>